<dbReference type="InterPro" id="IPR003346">
    <property type="entry name" value="Transposase_20"/>
</dbReference>
<name>A0A450ZFA5_9GAMM</name>
<evidence type="ECO:0000259" key="2">
    <source>
        <dbReference type="Pfam" id="PF02371"/>
    </source>
</evidence>
<gene>
    <name evidence="3" type="ORF">BECKTC1821D_GA0114238_11823</name>
</gene>
<evidence type="ECO:0000256" key="1">
    <source>
        <dbReference type="SAM" id="MobiDB-lite"/>
    </source>
</evidence>
<dbReference type="GO" id="GO:0004803">
    <property type="term" value="F:transposase activity"/>
    <property type="evidence" value="ECO:0007669"/>
    <property type="project" value="InterPro"/>
</dbReference>
<dbReference type="EMBL" id="CAADFS010000182">
    <property type="protein sequence ID" value="VFK52473.1"/>
    <property type="molecule type" value="Genomic_DNA"/>
</dbReference>
<proteinExistence type="predicted"/>
<feature type="compositionally biased region" description="Basic residues" evidence="1">
    <location>
        <begin position="209"/>
        <end position="223"/>
    </location>
</feature>
<dbReference type="GO" id="GO:0006313">
    <property type="term" value="P:DNA transposition"/>
    <property type="evidence" value="ECO:0007669"/>
    <property type="project" value="InterPro"/>
</dbReference>
<evidence type="ECO:0000313" key="3">
    <source>
        <dbReference type="EMBL" id="VFK52473.1"/>
    </source>
</evidence>
<protein>
    <submittedName>
        <fullName evidence="3">Transposase IS116/IS110/IS902 family protein</fullName>
    </submittedName>
</protein>
<feature type="region of interest" description="Disordered" evidence="1">
    <location>
        <begin position="200"/>
        <end position="225"/>
    </location>
</feature>
<reference evidence="3" key="1">
    <citation type="submission" date="2019-02" db="EMBL/GenBank/DDBJ databases">
        <authorList>
            <person name="Gruber-Vodicka R. H."/>
            <person name="Seah K. B. B."/>
        </authorList>
    </citation>
    <scope>NUCLEOTIDE SEQUENCE</scope>
    <source>
        <strain evidence="3">BECK_BZ123</strain>
    </source>
</reference>
<accession>A0A450ZFA5</accession>
<sequence length="259" mass="29543">MPTTIRMRDFRQRCRAWDHCRLDIFTQRSSEQSETFCANVGSWFAREPRIRHRYRISSPKPKSVIRRQSREKTHPRIGRAVVTQNISLAVNSNLLVMETLSEAITRIEQILKTQVRPYPEYQGLIDVSGIGPVLGLTIMLETRDIERFAKVDNDASYCRCVGSKRTSNGKTKGCGNTKNGINIWLGSIWRRRISRCVTTLGSSVTTRERRPKPTGRSPSKRLRTSSPGAVTMFCAAGLNSMYKGHSHEIVNKRGYGLRW</sequence>
<feature type="domain" description="Transposase IS116/IS110/IS902 C-terminal" evidence="2">
    <location>
        <begin position="124"/>
        <end position="180"/>
    </location>
</feature>
<dbReference type="Pfam" id="PF02371">
    <property type="entry name" value="Transposase_20"/>
    <property type="match status" value="1"/>
</dbReference>
<dbReference type="AlphaFoldDB" id="A0A450ZFA5"/>
<dbReference type="GO" id="GO:0003677">
    <property type="term" value="F:DNA binding"/>
    <property type="evidence" value="ECO:0007669"/>
    <property type="project" value="InterPro"/>
</dbReference>
<organism evidence="3">
    <name type="scientific">Candidatus Kentrum sp. TC</name>
    <dbReference type="NCBI Taxonomy" id="2126339"/>
    <lineage>
        <taxon>Bacteria</taxon>
        <taxon>Pseudomonadati</taxon>
        <taxon>Pseudomonadota</taxon>
        <taxon>Gammaproteobacteria</taxon>
        <taxon>Candidatus Kentrum</taxon>
    </lineage>
</organism>